<keyword evidence="4" id="KW-1185">Reference proteome</keyword>
<dbReference type="GO" id="GO:0005576">
    <property type="term" value="C:extracellular region"/>
    <property type="evidence" value="ECO:0007669"/>
    <property type="project" value="InterPro"/>
</dbReference>
<feature type="signal peptide" evidence="1">
    <location>
        <begin position="1"/>
        <end position="21"/>
    </location>
</feature>
<reference evidence="3 4" key="1">
    <citation type="submission" date="2023-11" db="EMBL/GenBank/DDBJ databases">
        <authorList>
            <person name="Okamura Y."/>
        </authorList>
    </citation>
    <scope>NUCLEOTIDE SEQUENCE [LARGE SCALE GENOMIC DNA]</scope>
</reference>
<evidence type="ECO:0000313" key="3">
    <source>
        <dbReference type="EMBL" id="CAK1551946.1"/>
    </source>
</evidence>
<dbReference type="EMBL" id="CAVLEF010000132">
    <property type="protein sequence ID" value="CAK1551946.1"/>
    <property type="molecule type" value="Genomic_DNA"/>
</dbReference>
<dbReference type="Pfam" id="PF01607">
    <property type="entry name" value="CBM_14"/>
    <property type="match status" value="1"/>
</dbReference>
<keyword evidence="1" id="KW-0732">Signal</keyword>
<feature type="domain" description="Chitin-binding type-2" evidence="2">
    <location>
        <begin position="22"/>
        <end position="82"/>
    </location>
</feature>
<dbReference type="Gene3D" id="2.170.140.10">
    <property type="entry name" value="Chitin binding domain"/>
    <property type="match status" value="3"/>
</dbReference>
<gene>
    <name evidence="3" type="ORF">LNINA_LOCUS11039</name>
</gene>
<dbReference type="InterPro" id="IPR002557">
    <property type="entry name" value="Chitin-bd_dom"/>
</dbReference>
<dbReference type="SUPFAM" id="SSF57625">
    <property type="entry name" value="Invertebrate chitin-binding proteins"/>
    <property type="match status" value="2"/>
</dbReference>
<dbReference type="GO" id="GO:0008061">
    <property type="term" value="F:chitin binding"/>
    <property type="evidence" value="ECO:0007669"/>
    <property type="project" value="InterPro"/>
</dbReference>
<dbReference type="AlphaFoldDB" id="A0AAV1JST6"/>
<sequence>MLAQLSVIVILFSCTTWQVHGAVNCTSAGRYADPADATCKRYTLCVFISVNNSFISYDYTCPTTSVFSPVSRQCTTSYVCNNTNSTTPTNSTGFTCTTNGFFANPNAVDCSTYIQCVSINGTFDQSILTCPNNTFYNPNTTLCDFNYNCTQTPTATCTSAGRIPDTTDTTCQRYFLCIATTNGTLLQYNYTCPSTSVFSPTARLCTTNYTCPT</sequence>
<evidence type="ECO:0000256" key="1">
    <source>
        <dbReference type="SAM" id="SignalP"/>
    </source>
</evidence>
<dbReference type="PROSITE" id="PS50940">
    <property type="entry name" value="CHIT_BIND_II"/>
    <property type="match status" value="3"/>
</dbReference>
<feature type="domain" description="Chitin-binding type-2" evidence="2">
    <location>
        <begin position="93"/>
        <end position="151"/>
    </location>
</feature>
<feature type="domain" description="Chitin-binding type-2" evidence="2">
    <location>
        <begin position="154"/>
        <end position="213"/>
    </location>
</feature>
<protein>
    <recommendedName>
        <fullName evidence="2">Chitin-binding type-2 domain-containing protein</fullName>
    </recommendedName>
</protein>
<dbReference type="SMART" id="SM00494">
    <property type="entry name" value="ChtBD2"/>
    <property type="match status" value="3"/>
</dbReference>
<dbReference type="InterPro" id="IPR036508">
    <property type="entry name" value="Chitin-bd_dom_sf"/>
</dbReference>
<comment type="caution">
    <text evidence="3">The sequence shown here is derived from an EMBL/GenBank/DDBJ whole genome shotgun (WGS) entry which is preliminary data.</text>
</comment>
<name>A0AAV1JST6_9NEOP</name>
<accession>A0AAV1JST6</accession>
<evidence type="ECO:0000313" key="4">
    <source>
        <dbReference type="Proteomes" id="UP001497472"/>
    </source>
</evidence>
<proteinExistence type="predicted"/>
<feature type="chain" id="PRO_5043841584" description="Chitin-binding type-2 domain-containing protein" evidence="1">
    <location>
        <begin position="22"/>
        <end position="213"/>
    </location>
</feature>
<organism evidence="3 4">
    <name type="scientific">Leptosia nina</name>
    <dbReference type="NCBI Taxonomy" id="320188"/>
    <lineage>
        <taxon>Eukaryota</taxon>
        <taxon>Metazoa</taxon>
        <taxon>Ecdysozoa</taxon>
        <taxon>Arthropoda</taxon>
        <taxon>Hexapoda</taxon>
        <taxon>Insecta</taxon>
        <taxon>Pterygota</taxon>
        <taxon>Neoptera</taxon>
        <taxon>Endopterygota</taxon>
        <taxon>Lepidoptera</taxon>
        <taxon>Glossata</taxon>
        <taxon>Ditrysia</taxon>
        <taxon>Papilionoidea</taxon>
        <taxon>Pieridae</taxon>
        <taxon>Pierinae</taxon>
        <taxon>Leptosia</taxon>
    </lineage>
</organism>
<evidence type="ECO:0000259" key="2">
    <source>
        <dbReference type="PROSITE" id="PS50940"/>
    </source>
</evidence>
<dbReference type="Proteomes" id="UP001497472">
    <property type="component" value="Unassembled WGS sequence"/>
</dbReference>